<evidence type="ECO:0000259" key="3">
    <source>
        <dbReference type="PROSITE" id="PS50206"/>
    </source>
</evidence>
<keyword evidence="2 4" id="KW-0808">Transferase</keyword>
<dbReference type="GO" id="GO:0004792">
    <property type="term" value="F:thiosulfate-cyanide sulfurtransferase activity"/>
    <property type="evidence" value="ECO:0007669"/>
    <property type="project" value="InterPro"/>
</dbReference>
<organism evidence="4 5">
    <name type="scientific">Deinococcus arenae</name>
    <dbReference type="NCBI Taxonomy" id="1452751"/>
    <lineage>
        <taxon>Bacteria</taxon>
        <taxon>Thermotogati</taxon>
        <taxon>Deinococcota</taxon>
        <taxon>Deinococci</taxon>
        <taxon>Deinococcales</taxon>
        <taxon>Deinococcaceae</taxon>
        <taxon>Deinococcus</taxon>
    </lineage>
</organism>
<feature type="domain" description="Rhodanese" evidence="3">
    <location>
        <begin position="24"/>
        <end position="131"/>
    </location>
</feature>
<gene>
    <name evidence="4" type="ORF">GCM10008956_31680</name>
</gene>
<dbReference type="PROSITE" id="PS00683">
    <property type="entry name" value="RHODANESE_2"/>
    <property type="match status" value="1"/>
</dbReference>
<dbReference type="InterPro" id="IPR001763">
    <property type="entry name" value="Rhodanese-like_dom"/>
</dbReference>
<dbReference type="Pfam" id="PF00581">
    <property type="entry name" value="Rhodanese"/>
    <property type="match status" value="2"/>
</dbReference>
<dbReference type="CDD" id="cd01449">
    <property type="entry name" value="TST_Repeat_2"/>
    <property type="match status" value="1"/>
</dbReference>
<evidence type="ECO:0000256" key="1">
    <source>
        <dbReference type="ARBA" id="ARBA00022737"/>
    </source>
</evidence>
<dbReference type="PANTHER" id="PTHR43855">
    <property type="entry name" value="THIOSULFATE SULFURTRANSFERASE"/>
    <property type="match status" value="1"/>
</dbReference>
<sequence>MMHVPATPTHDVLVDHDWLYAHRHDPRVRVLEVSEDRSLYGLGHLPGAGQVDGRTDLWDPVIRDFLSPVAFAALMGRLGITEDTTVVLYGDKSNWWAAYAFWVLRYGGHARLKLLDGGRQRLMLDGADLTTDIPDVTPAPYPVRPRDEALRLYRDEVRALLPAVRDGQASLVDVRSPDEYCGFVTHMPDYPQEGGLRGGHIPGAVNVPWAMTVKPDGTFKSADQLRRLFEGVGVTPTQTVVTYCRIAERSSHTWFVLSQLLGYPDVRNYDGSWTEWGNAVGMPIAVTPRVRP</sequence>
<evidence type="ECO:0000256" key="2">
    <source>
        <dbReference type="RuleBase" id="RU000507"/>
    </source>
</evidence>
<evidence type="ECO:0000313" key="5">
    <source>
        <dbReference type="Proteomes" id="UP000600547"/>
    </source>
</evidence>
<dbReference type="PROSITE" id="PS00380">
    <property type="entry name" value="RHODANESE_1"/>
    <property type="match status" value="1"/>
</dbReference>
<dbReference type="CDD" id="cd01448">
    <property type="entry name" value="TST_Repeat_1"/>
    <property type="match status" value="1"/>
</dbReference>
<dbReference type="SUPFAM" id="SSF52821">
    <property type="entry name" value="Rhodanese/Cell cycle control phosphatase"/>
    <property type="match status" value="2"/>
</dbReference>
<name>A0A8H9GRK6_9DEIO</name>
<dbReference type="SMART" id="SM00450">
    <property type="entry name" value="RHOD"/>
    <property type="match status" value="2"/>
</dbReference>
<dbReference type="InterPro" id="IPR001307">
    <property type="entry name" value="Thiosulphate_STrfase_CS"/>
</dbReference>
<dbReference type="PROSITE" id="PS50206">
    <property type="entry name" value="RHODANESE_3"/>
    <property type="match status" value="2"/>
</dbReference>
<comment type="caution">
    <text evidence="4">The sequence shown here is derived from an EMBL/GenBank/DDBJ whole genome shotgun (WGS) entry which is preliminary data.</text>
</comment>
<dbReference type="PANTHER" id="PTHR43855:SF1">
    <property type="entry name" value="THIOSULFATE SULFURTRANSFERASE"/>
    <property type="match status" value="1"/>
</dbReference>
<reference evidence="5" key="1">
    <citation type="journal article" date="2019" name="Int. J. Syst. Evol. Microbiol.">
        <title>The Global Catalogue of Microorganisms (GCM) 10K type strain sequencing project: providing services to taxonomists for standard genome sequencing and annotation.</title>
        <authorList>
            <consortium name="The Broad Institute Genomics Platform"/>
            <consortium name="The Broad Institute Genome Sequencing Center for Infectious Disease"/>
            <person name="Wu L."/>
            <person name="Ma J."/>
        </authorList>
    </citation>
    <scope>NUCLEOTIDE SEQUENCE [LARGE SCALE GENOMIC DNA]</scope>
    <source>
        <strain evidence="5">JCM 31047</strain>
    </source>
</reference>
<dbReference type="InterPro" id="IPR036873">
    <property type="entry name" value="Rhodanese-like_dom_sf"/>
</dbReference>
<protein>
    <recommendedName>
        <fullName evidence="2">Sulfurtransferase</fullName>
    </recommendedName>
</protein>
<keyword evidence="5" id="KW-1185">Reference proteome</keyword>
<accession>A0A8H9GRK6</accession>
<feature type="domain" description="Rhodanese" evidence="3">
    <location>
        <begin position="165"/>
        <end position="285"/>
    </location>
</feature>
<keyword evidence="1" id="KW-0677">Repeat</keyword>
<dbReference type="RefSeq" id="WP_229781284.1">
    <property type="nucleotide sequence ID" value="NZ_BMQG01000013.1"/>
</dbReference>
<dbReference type="AlphaFoldDB" id="A0A8H9GRK6"/>
<dbReference type="Proteomes" id="UP000600547">
    <property type="component" value="Unassembled WGS sequence"/>
</dbReference>
<dbReference type="InterPro" id="IPR051126">
    <property type="entry name" value="Thiosulfate_sulfurtransferase"/>
</dbReference>
<proteinExistence type="predicted"/>
<dbReference type="Gene3D" id="3.40.250.10">
    <property type="entry name" value="Rhodanese-like domain"/>
    <property type="match status" value="2"/>
</dbReference>
<evidence type="ECO:0000313" key="4">
    <source>
        <dbReference type="EMBL" id="GGM53363.1"/>
    </source>
</evidence>
<dbReference type="EMBL" id="BMQG01000013">
    <property type="protein sequence ID" value="GGM53363.1"/>
    <property type="molecule type" value="Genomic_DNA"/>
</dbReference>